<proteinExistence type="predicted"/>
<dbReference type="InterPro" id="IPR011990">
    <property type="entry name" value="TPR-like_helical_dom_sf"/>
</dbReference>
<keyword evidence="2" id="KW-0812">Transmembrane</keyword>
<feature type="repeat" description="TPR" evidence="1">
    <location>
        <begin position="503"/>
        <end position="536"/>
    </location>
</feature>
<dbReference type="EMBL" id="CP016786">
    <property type="protein sequence ID" value="ASW42517.1"/>
    <property type="molecule type" value="Genomic_DNA"/>
</dbReference>
<dbReference type="PANTHER" id="PTHR12558">
    <property type="entry name" value="CELL DIVISION CYCLE 16,23,27"/>
    <property type="match status" value="1"/>
</dbReference>
<keyword evidence="2" id="KW-0472">Membrane</keyword>
<feature type="transmembrane region" description="Helical" evidence="2">
    <location>
        <begin position="55"/>
        <end position="73"/>
    </location>
</feature>
<evidence type="ECO:0000313" key="3">
    <source>
        <dbReference type="EMBL" id="ASW42517.1"/>
    </source>
</evidence>
<dbReference type="SUPFAM" id="SSF48452">
    <property type="entry name" value="TPR-like"/>
    <property type="match status" value="2"/>
</dbReference>
<sequence length="610" mass="72309">MKKMEGFFSKIKLDYNKMKTFREKVKKIFNPIYNFFKKVKNIYDKANKRTPYTEPIAVIGSSCLFILILVLVIKTNFTVENVNIITNSAEKFYYQHEYDKAINEYNEMQLNDPWPIWSVNMADIYSLKSEVEKSEALLKESIIVRDRIIKEEGIENYLDKDKNLINKILFIFNMNGKYEETITFGEDYISEIGIDNNILKNLFIAYIIKNHEFKAEDTITRFELNENSAYELSEIANMYTLINNWDKALELLDKAWEIDKNELKIYDTIEEMYLFNKEELIKNLERLVNKNNSKSSYKMMLLKAYAYDAENIVKAEKLIEELENDNVEGYIINLIKFETLKNDNNKEAMEYLEKAYKGVKDEKEASFYEYYIGALLSYYNKDYEKASNLVKKSILDNPNYSYSYLLLSDICYSGEGGKFVEPYLRTAMEKSPYSYKIILKMAEYYKNIEVNNVKAKNMYEMAIILRKDNSSLYYELAKLFIAEEQWQEAINSIKKSIEFDNNSNYYRALGALYLKNENYEEAIIYTRKAFEMNDKDILALNNAAWYYINVEKNISRAYENIKAAYEEIPISIDENTKKLIAENYTRIEKLYKENSETLDNDIFMDITLFY</sequence>
<dbReference type="Proteomes" id="UP000264883">
    <property type="component" value="Chromosome"/>
</dbReference>
<dbReference type="SMART" id="SM00028">
    <property type="entry name" value="TPR"/>
    <property type="match status" value="3"/>
</dbReference>
<feature type="repeat" description="TPR" evidence="1">
    <location>
        <begin position="229"/>
        <end position="262"/>
    </location>
</feature>
<dbReference type="InterPro" id="IPR019734">
    <property type="entry name" value="TPR_rpt"/>
</dbReference>
<keyword evidence="4" id="KW-1185">Reference proteome</keyword>
<dbReference type="AlphaFoldDB" id="A0A343JAF9"/>
<reference evidence="3 4" key="1">
    <citation type="submission" date="2016-08" db="EMBL/GenBank/DDBJ databases">
        <title>Complete Genome Sequence Of The Indigo Reducing Clostridium isatidis DSM15098.</title>
        <authorList>
            <person name="Little G.T."/>
            <person name="Minton N.P."/>
        </authorList>
    </citation>
    <scope>NUCLEOTIDE SEQUENCE [LARGE SCALE GENOMIC DNA]</scope>
    <source>
        <strain evidence="3 4">DSM 15098</strain>
    </source>
</reference>
<accession>A0A343JAF9</accession>
<protein>
    <recommendedName>
        <fullName evidence="5">Tetratricopeptide repeat protein</fullName>
    </recommendedName>
</protein>
<name>A0A343JAF9_9CLOT</name>
<dbReference type="PROSITE" id="PS50005">
    <property type="entry name" value="TPR"/>
    <property type="match status" value="2"/>
</dbReference>
<keyword evidence="2" id="KW-1133">Transmembrane helix</keyword>
<evidence type="ECO:0000256" key="2">
    <source>
        <dbReference type="SAM" id="Phobius"/>
    </source>
</evidence>
<dbReference type="PANTHER" id="PTHR12558:SF45">
    <property type="entry name" value="CHROMOSOME UNDETERMINED SCAFFOLD_12, WHOLE GENOME SHOTGUN SEQUENCE"/>
    <property type="match status" value="1"/>
</dbReference>
<evidence type="ECO:0008006" key="5">
    <source>
        <dbReference type="Google" id="ProtNLM"/>
    </source>
</evidence>
<dbReference type="KEGG" id="cia:BEN51_03195"/>
<dbReference type="GO" id="GO:0051301">
    <property type="term" value="P:cell division"/>
    <property type="evidence" value="ECO:0007669"/>
    <property type="project" value="TreeGrafter"/>
</dbReference>
<dbReference type="GO" id="GO:0016567">
    <property type="term" value="P:protein ubiquitination"/>
    <property type="evidence" value="ECO:0007669"/>
    <property type="project" value="TreeGrafter"/>
</dbReference>
<dbReference type="GO" id="GO:0031145">
    <property type="term" value="P:anaphase-promoting complex-dependent catabolic process"/>
    <property type="evidence" value="ECO:0007669"/>
    <property type="project" value="TreeGrafter"/>
</dbReference>
<evidence type="ECO:0000313" key="4">
    <source>
        <dbReference type="Proteomes" id="UP000264883"/>
    </source>
</evidence>
<gene>
    <name evidence="3" type="ORF">BEN51_03195</name>
</gene>
<evidence type="ECO:0000256" key="1">
    <source>
        <dbReference type="PROSITE-ProRule" id="PRU00339"/>
    </source>
</evidence>
<dbReference type="Pfam" id="PF13176">
    <property type="entry name" value="TPR_7"/>
    <property type="match status" value="1"/>
</dbReference>
<keyword evidence="1" id="KW-0802">TPR repeat</keyword>
<dbReference type="OrthoDB" id="1949098at2"/>
<dbReference type="Gene3D" id="1.25.40.10">
    <property type="entry name" value="Tetratricopeptide repeat domain"/>
    <property type="match status" value="3"/>
</dbReference>
<dbReference type="RefSeq" id="WP_119864654.1">
    <property type="nucleotide sequence ID" value="NZ_CP016786.1"/>
</dbReference>
<organism evidence="3 4">
    <name type="scientific">Clostridium isatidis</name>
    <dbReference type="NCBI Taxonomy" id="182773"/>
    <lineage>
        <taxon>Bacteria</taxon>
        <taxon>Bacillati</taxon>
        <taxon>Bacillota</taxon>
        <taxon>Clostridia</taxon>
        <taxon>Eubacteriales</taxon>
        <taxon>Clostridiaceae</taxon>
        <taxon>Clostridium</taxon>
    </lineage>
</organism>